<dbReference type="Proteomes" id="UP000294847">
    <property type="component" value="Chromosome 3"/>
</dbReference>
<evidence type="ECO:0000313" key="1">
    <source>
        <dbReference type="EMBL" id="QBZ58362.1"/>
    </source>
</evidence>
<protein>
    <submittedName>
        <fullName evidence="1">Uncharacterized protein</fullName>
    </submittedName>
</protein>
<reference evidence="1 2" key="1">
    <citation type="journal article" date="2019" name="Mol. Biol. Evol.">
        <title>Blast fungal genomes show frequent chromosomal changes, gene gains and losses, and effector gene turnover.</title>
        <authorList>
            <person name="Gomez Luciano L.B."/>
            <person name="Jason Tsai I."/>
            <person name="Chuma I."/>
            <person name="Tosa Y."/>
            <person name="Chen Y.H."/>
            <person name="Li J.Y."/>
            <person name="Li M.Y."/>
            <person name="Jade Lu M.Y."/>
            <person name="Nakayashiki H."/>
            <person name="Li W.H."/>
        </authorList>
    </citation>
    <scope>NUCLEOTIDE SEQUENCE [LARGE SCALE GENOMIC DNA]</scope>
    <source>
        <strain evidence="1">MZ5-1-6</strain>
    </source>
</reference>
<proteinExistence type="predicted"/>
<name>A0A4P7N9G5_PYROR</name>
<gene>
    <name evidence="1" type="ORF">PoMZ_03314</name>
</gene>
<organism evidence="1 2">
    <name type="scientific">Pyricularia oryzae</name>
    <name type="common">Rice blast fungus</name>
    <name type="synonym">Magnaporthe oryzae</name>
    <dbReference type="NCBI Taxonomy" id="318829"/>
    <lineage>
        <taxon>Eukaryota</taxon>
        <taxon>Fungi</taxon>
        <taxon>Dikarya</taxon>
        <taxon>Ascomycota</taxon>
        <taxon>Pezizomycotina</taxon>
        <taxon>Sordariomycetes</taxon>
        <taxon>Sordariomycetidae</taxon>
        <taxon>Magnaporthales</taxon>
        <taxon>Pyriculariaceae</taxon>
        <taxon>Pyricularia</taxon>
    </lineage>
</organism>
<dbReference type="EMBL" id="CP034206">
    <property type="protein sequence ID" value="QBZ58362.1"/>
    <property type="molecule type" value="Genomic_DNA"/>
</dbReference>
<sequence length="39" mass="4395">MMSTCMRHDSECNESKNVAQILSNVEESALCRLPAVIKR</sequence>
<evidence type="ECO:0000313" key="2">
    <source>
        <dbReference type="Proteomes" id="UP000294847"/>
    </source>
</evidence>
<dbReference type="AlphaFoldDB" id="A0A4P7N9G5"/>
<accession>A0A4P7N9G5</accession>